<feature type="region of interest" description="Disordered" evidence="2">
    <location>
        <begin position="126"/>
        <end position="158"/>
    </location>
</feature>
<evidence type="ECO:0000256" key="2">
    <source>
        <dbReference type="SAM" id="MobiDB-lite"/>
    </source>
</evidence>
<feature type="domain" description="Rap-GAP" evidence="3">
    <location>
        <begin position="750"/>
        <end position="1002"/>
    </location>
</feature>
<evidence type="ECO:0000313" key="4">
    <source>
        <dbReference type="EMBL" id="CAD7569969.1"/>
    </source>
</evidence>
<dbReference type="GO" id="GO:0051056">
    <property type="term" value="P:regulation of small GTPase mediated signal transduction"/>
    <property type="evidence" value="ECO:0007669"/>
    <property type="project" value="InterPro"/>
</dbReference>
<proteinExistence type="predicted"/>
<dbReference type="AlphaFoldDB" id="A0A7R9J0B1"/>
<dbReference type="Gene3D" id="3.40.50.11210">
    <property type="entry name" value="Rap/Ran-GAP"/>
    <property type="match status" value="1"/>
</dbReference>
<feature type="region of interest" description="Disordered" evidence="2">
    <location>
        <begin position="209"/>
        <end position="228"/>
    </location>
</feature>
<feature type="compositionally biased region" description="Low complexity" evidence="2">
    <location>
        <begin position="874"/>
        <end position="886"/>
    </location>
</feature>
<dbReference type="InterPro" id="IPR000331">
    <property type="entry name" value="Rap/Ran_GAP_dom"/>
</dbReference>
<gene>
    <name evidence="4" type="ORF">TCMB3V08_LOCUS2685</name>
</gene>
<keyword evidence="1" id="KW-0343">GTPase activation</keyword>
<feature type="compositionally biased region" description="Basic and acidic residues" evidence="2">
    <location>
        <begin position="889"/>
        <end position="915"/>
    </location>
</feature>
<dbReference type="InterPro" id="IPR035974">
    <property type="entry name" value="Rap/Ran-GAP_sf"/>
</dbReference>
<sequence length="1139" mass="125547">MLVLPLHFQNLPIKELCVGGRPDRSNPLTFAQLKPRLMNLLINALQVEADPHNAQMLLAISKRAWSQAQNFYKVNDDPMLDIGEREAHQGATDTESDMLVELGPGRPKLMRTGRRGRPTKIYQPAANRANQNLALNNDPPYDKDTGHSNTASSQQTMEYNSGKRGLLSFNYASSDCSCIKKEAKPHDTLPSSPGGLLLCVQDSAAAEEVEQVTQPDNTGPGSDTTSNLLSSVDTISSLSLPSDSRSLGGETPDLSDPTELCYVDYPAALGKNSAHALFVRATYLVCHRLISSWKTDLNVSLAALELLAGLARTHIRETDALECKRAVKWLCDYIVYQCWRPPPAHSKDLHSTIVAAFQCAGVWLVAHPYLLQDKDCLTTVLEVVELGISGTKSQSVNVAVLQGKPGEPVRMKDEKELKPASMRVRDAAEALLTLILEQVGYFPSPCGAQSLSSLLDEVSLLRHCNSWPGGDATRAVERFRYFVVENSTLLALLEEPLGNDQDPQPTVTVLIRGPSGRHAWTMQLRHLPRHKSGTKYHAPNPGRPVPMANVGVKHDVKHRYFPDNIDKIPHCSLGAKSSNYGSYIIKKVAAGIIGLSEMGGLSLIVILYLLPFISTVLSLVSGEYSLGMLVLRRIPMITRTKPGVLRDHSIPSLESLLSEEGQETEHLRLSALVERQGQLEERALQQREERDTEYGDTDQECAPPPICHEFQTARLFLAHFGFLSLDSPNGSLVSPLTALDSSVPGFSQDLESLDSMSPRSCDTVHVFYVRAGQRTPDEILANVMNEQTVHPHFLEFLLSLGWPVSVFKHPGWTGHLSSSWRVTQPPQGFVVVDHMSSSHGGCLYNGESQVLYWADATSEIAFVVPSQREETEGLSSLVESSGSFSGDGWFERSESEGSGRGGREKPRTLSLDLDKQGPSQSNRRSGGAPHRHQQLSQSNTKILVVWLESLEDQLNFPLGSIKRLLFEKLALRLTTPVQQAWKCNLVLLIFGYCSLNAANGCLYRRAPALDKHWSGRAAPGWRQGLLCGVSPPDAQWTAPSETATHSHDRSGWPCYTSCGWDGGKPKSARVARAANCAQHLPPQEARQRQGSENLGFLIQTDYQPPHVRRRLKVQDLVQKYKCELSEPELLTYLFSSTPA</sequence>
<feature type="compositionally biased region" description="Polar residues" evidence="2">
    <location>
        <begin position="147"/>
        <end position="158"/>
    </location>
</feature>
<reference evidence="4" key="1">
    <citation type="submission" date="2020-11" db="EMBL/GenBank/DDBJ databases">
        <authorList>
            <person name="Tran Van P."/>
        </authorList>
    </citation>
    <scope>NUCLEOTIDE SEQUENCE</scope>
</reference>
<feature type="compositionally biased region" description="Low complexity" evidence="2">
    <location>
        <begin position="126"/>
        <end position="137"/>
    </location>
</feature>
<feature type="region of interest" description="Disordered" evidence="2">
    <location>
        <begin position="874"/>
        <end position="935"/>
    </location>
</feature>
<dbReference type="GO" id="GO:0005096">
    <property type="term" value="F:GTPase activator activity"/>
    <property type="evidence" value="ECO:0007669"/>
    <property type="project" value="UniProtKB-KW"/>
</dbReference>
<protein>
    <submittedName>
        <fullName evidence="4">(California timema) hypothetical protein</fullName>
    </submittedName>
</protein>
<organism evidence="4">
    <name type="scientific">Timema californicum</name>
    <name type="common">California timema</name>
    <name type="synonym">Walking stick</name>
    <dbReference type="NCBI Taxonomy" id="61474"/>
    <lineage>
        <taxon>Eukaryota</taxon>
        <taxon>Metazoa</taxon>
        <taxon>Ecdysozoa</taxon>
        <taxon>Arthropoda</taxon>
        <taxon>Hexapoda</taxon>
        <taxon>Insecta</taxon>
        <taxon>Pterygota</taxon>
        <taxon>Neoptera</taxon>
        <taxon>Polyneoptera</taxon>
        <taxon>Phasmatodea</taxon>
        <taxon>Timematodea</taxon>
        <taxon>Timematoidea</taxon>
        <taxon>Timematidae</taxon>
        <taxon>Timema</taxon>
    </lineage>
</organism>
<dbReference type="SUPFAM" id="SSF111347">
    <property type="entry name" value="Rap/Ran-GAP"/>
    <property type="match status" value="1"/>
</dbReference>
<feature type="compositionally biased region" description="Polar residues" evidence="2">
    <location>
        <begin position="211"/>
        <end position="228"/>
    </location>
</feature>
<dbReference type="PANTHER" id="PTHR21344:SF1">
    <property type="entry name" value="RAL GTPASE-ACTIVATING PROTEIN SUBUNIT BETA"/>
    <property type="match status" value="1"/>
</dbReference>
<accession>A0A7R9J0B1</accession>
<dbReference type="PANTHER" id="PTHR21344">
    <property type="entry name" value="RAL GTPASE-ACTIVATING PROTEIN SUBUNIT BETA"/>
    <property type="match status" value="1"/>
</dbReference>
<name>A0A7R9J0B1_TIMCA</name>
<dbReference type="PROSITE" id="PS50085">
    <property type="entry name" value="RAPGAP"/>
    <property type="match status" value="1"/>
</dbReference>
<evidence type="ECO:0000259" key="3">
    <source>
        <dbReference type="PROSITE" id="PS50085"/>
    </source>
</evidence>
<dbReference type="EMBL" id="OE179863">
    <property type="protein sequence ID" value="CAD7569969.1"/>
    <property type="molecule type" value="Genomic_DNA"/>
</dbReference>
<evidence type="ECO:0000256" key="1">
    <source>
        <dbReference type="ARBA" id="ARBA00022468"/>
    </source>
</evidence>
<dbReference type="InterPro" id="IPR039930">
    <property type="entry name" value="RALGAPB"/>
</dbReference>